<keyword evidence="1 5" id="KW-0489">Methyltransferase</keyword>
<dbReference type="Gene3D" id="3.40.50.150">
    <property type="entry name" value="Vaccinia Virus protein VP39"/>
    <property type="match status" value="1"/>
</dbReference>
<dbReference type="GO" id="GO:0032259">
    <property type="term" value="P:methylation"/>
    <property type="evidence" value="ECO:0007669"/>
    <property type="project" value="UniProtKB-KW"/>
</dbReference>
<dbReference type="EC" id="2.1.-.-" evidence="5"/>
<keyword evidence="6" id="KW-1185">Reference proteome</keyword>
<dbReference type="Pfam" id="PF13649">
    <property type="entry name" value="Methyltransf_25"/>
    <property type="match status" value="1"/>
</dbReference>
<dbReference type="CDD" id="cd02440">
    <property type="entry name" value="AdoMet_MTases"/>
    <property type="match status" value="1"/>
</dbReference>
<sequence length="206" mass="22886">MSREQHVEHFVGPGAQRYYAESADRLGRQYESVAFEDAHEAFLPFLPPGPATAADIGAGTGRDAAALAARGYAITAVEPVRELRDLARRLHPGPSITWLADSLPALTRLEGPFDLILVSAVWMHLEETERPRAMARLHDLLAPAGRLLVSLRHGPPPPDRRMFDVSDEETVELARRHGLRLLNHTAGTEDRLGRPEVRWISLVFAR</sequence>
<accession>A0ABU2MP39</accession>
<dbReference type="RefSeq" id="WP_311703973.1">
    <property type="nucleotide sequence ID" value="NZ_JAVREL010000004.1"/>
</dbReference>
<gene>
    <name evidence="5" type="ORF">RM590_09430</name>
</gene>
<comment type="caution">
    <text evidence="5">The sequence shown here is derived from an EMBL/GenBank/DDBJ whole genome shotgun (WGS) entry which is preliminary data.</text>
</comment>
<dbReference type="PANTHER" id="PTHR43464:SF19">
    <property type="entry name" value="UBIQUINONE BIOSYNTHESIS O-METHYLTRANSFERASE, MITOCHONDRIAL"/>
    <property type="match status" value="1"/>
</dbReference>
<keyword evidence="3" id="KW-0949">S-adenosyl-L-methionine</keyword>
<evidence type="ECO:0000256" key="3">
    <source>
        <dbReference type="ARBA" id="ARBA00022691"/>
    </source>
</evidence>
<proteinExistence type="predicted"/>
<keyword evidence="2 5" id="KW-0808">Transferase</keyword>
<evidence type="ECO:0000256" key="2">
    <source>
        <dbReference type="ARBA" id="ARBA00022679"/>
    </source>
</evidence>
<dbReference type="InterPro" id="IPR041698">
    <property type="entry name" value="Methyltransf_25"/>
</dbReference>
<dbReference type="Proteomes" id="UP001183246">
    <property type="component" value="Unassembled WGS sequence"/>
</dbReference>
<evidence type="ECO:0000313" key="5">
    <source>
        <dbReference type="EMBL" id="MDT0342839.1"/>
    </source>
</evidence>
<dbReference type="GO" id="GO:0008168">
    <property type="term" value="F:methyltransferase activity"/>
    <property type="evidence" value="ECO:0007669"/>
    <property type="project" value="UniProtKB-KW"/>
</dbReference>
<feature type="domain" description="Methyltransferase" evidence="4">
    <location>
        <begin position="54"/>
        <end position="145"/>
    </location>
</feature>
<dbReference type="SUPFAM" id="SSF53335">
    <property type="entry name" value="S-adenosyl-L-methionine-dependent methyltransferases"/>
    <property type="match status" value="1"/>
</dbReference>
<dbReference type="EMBL" id="JAVREL010000004">
    <property type="protein sequence ID" value="MDT0342839.1"/>
    <property type="molecule type" value="Genomic_DNA"/>
</dbReference>
<evidence type="ECO:0000313" key="6">
    <source>
        <dbReference type="Proteomes" id="UP001183246"/>
    </source>
</evidence>
<protein>
    <submittedName>
        <fullName evidence="5">Class I SAM-dependent methyltransferase</fullName>
        <ecNumber evidence="5">2.1.-.-</ecNumber>
    </submittedName>
</protein>
<name>A0ABU2MP39_9ACTN</name>
<evidence type="ECO:0000259" key="4">
    <source>
        <dbReference type="Pfam" id="PF13649"/>
    </source>
</evidence>
<reference evidence="6" key="1">
    <citation type="submission" date="2023-07" db="EMBL/GenBank/DDBJ databases">
        <title>30 novel species of actinomycetes from the DSMZ collection.</title>
        <authorList>
            <person name="Nouioui I."/>
        </authorList>
    </citation>
    <scope>NUCLEOTIDE SEQUENCE [LARGE SCALE GENOMIC DNA]</scope>
    <source>
        <strain evidence="6">DSM 44938</strain>
    </source>
</reference>
<organism evidence="5 6">
    <name type="scientific">Streptomyces litchfieldiae</name>
    <dbReference type="NCBI Taxonomy" id="3075543"/>
    <lineage>
        <taxon>Bacteria</taxon>
        <taxon>Bacillati</taxon>
        <taxon>Actinomycetota</taxon>
        <taxon>Actinomycetes</taxon>
        <taxon>Kitasatosporales</taxon>
        <taxon>Streptomycetaceae</taxon>
        <taxon>Streptomyces</taxon>
    </lineage>
</organism>
<evidence type="ECO:0000256" key="1">
    <source>
        <dbReference type="ARBA" id="ARBA00022603"/>
    </source>
</evidence>
<dbReference type="PANTHER" id="PTHR43464">
    <property type="entry name" value="METHYLTRANSFERASE"/>
    <property type="match status" value="1"/>
</dbReference>
<dbReference type="InterPro" id="IPR029063">
    <property type="entry name" value="SAM-dependent_MTases_sf"/>
</dbReference>